<dbReference type="AlphaFoldDB" id="A0A0E9RZJ3"/>
<organism evidence="1">
    <name type="scientific">Anguilla anguilla</name>
    <name type="common">European freshwater eel</name>
    <name type="synonym">Muraena anguilla</name>
    <dbReference type="NCBI Taxonomy" id="7936"/>
    <lineage>
        <taxon>Eukaryota</taxon>
        <taxon>Metazoa</taxon>
        <taxon>Chordata</taxon>
        <taxon>Craniata</taxon>
        <taxon>Vertebrata</taxon>
        <taxon>Euteleostomi</taxon>
        <taxon>Actinopterygii</taxon>
        <taxon>Neopterygii</taxon>
        <taxon>Teleostei</taxon>
        <taxon>Anguilliformes</taxon>
        <taxon>Anguillidae</taxon>
        <taxon>Anguilla</taxon>
    </lineage>
</organism>
<name>A0A0E9RZJ3_ANGAN</name>
<evidence type="ECO:0000313" key="1">
    <source>
        <dbReference type="EMBL" id="JAH34312.1"/>
    </source>
</evidence>
<sequence>MMNKKYHAQNQKQMVKYNKLDLFSGACRVVGFFVVEEIRHIFL</sequence>
<reference evidence="1" key="1">
    <citation type="submission" date="2014-11" db="EMBL/GenBank/DDBJ databases">
        <authorList>
            <person name="Amaro Gonzalez C."/>
        </authorList>
    </citation>
    <scope>NUCLEOTIDE SEQUENCE</scope>
</reference>
<accession>A0A0E9RZJ3</accession>
<dbReference type="EMBL" id="GBXM01074265">
    <property type="protein sequence ID" value="JAH34312.1"/>
    <property type="molecule type" value="Transcribed_RNA"/>
</dbReference>
<proteinExistence type="predicted"/>
<reference evidence="1" key="2">
    <citation type="journal article" date="2015" name="Fish Shellfish Immunol.">
        <title>Early steps in the European eel (Anguilla anguilla)-Vibrio vulnificus interaction in the gills: Role of the RtxA13 toxin.</title>
        <authorList>
            <person name="Callol A."/>
            <person name="Pajuelo D."/>
            <person name="Ebbesson L."/>
            <person name="Teles M."/>
            <person name="MacKenzie S."/>
            <person name="Amaro C."/>
        </authorList>
    </citation>
    <scope>NUCLEOTIDE SEQUENCE</scope>
</reference>
<protein>
    <submittedName>
        <fullName evidence="1">Uncharacterized protein</fullName>
    </submittedName>
</protein>